<dbReference type="GO" id="GO:0005509">
    <property type="term" value="F:calcium ion binding"/>
    <property type="evidence" value="ECO:0000318"/>
    <property type="project" value="GO_Central"/>
</dbReference>
<evidence type="ECO:0000256" key="5">
    <source>
        <dbReference type="SAM" id="Phobius"/>
    </source>
</evidence>
<reference evidence="7" key="1">
    <citation type="submission" date="2013-07" db="EMBL/GenBank/DDBJ databases">
        <title>The genome of Eucalyptus grandis.</title>
        <authorList>
            <person name="Schmutz J."/>
            <person name="Hayes R."/>
            <person name="Myburg A."/>
            <person name="Tuskan G."/>
            <person name="Grattapaglia D."/>
            <person name="Rokhsar D.S."/>
        </authorList>
    </citation>
    <scope>NUCLEOTIDE SEQUENCE</scope>
    <source>
        <tissue evidence="7">Leaf extractions</tissue>
    </source>
</reference>
<organism evidence="7">
    <name type="scientific">Eucalyptus grandis</name>
    <name type="common">Flooded gum</name>
    <dbReference type="NCBI Taxonomy" id="71139"/>
    <lineage>
        <taxon>Eukaryota</taxon>
        <taxon>Viridiplantae</taxon>
        <taxon>Streptophyta</taxon>
        <taxon>Embryophyta</taxon>
        <taxon>Tracheophyta</taxon>
        <taxon>Spermatophyta</taxon>
        <taxon>Magnoliopsida</taxon>
        <taxon>eudicotyledons</taxon>
        <taxon>Gunneridae</taxon>
        <taxon>Pentapetalae</taxon>
        <taxon>rosids</taxon>
        <taxon>malvids</taxon>
        <taxon>Myrtales</taxon>
        <taxon>Myrtaceae</taxon>
        <taxon>Myrtoideae</taxon>
        <taxon>Eucalypteae</taxon>
        <taxon>Eucalyptus</taxon>
    </lineage>
</organism>
<dbReference type="Pfam" id="PF13499">
    <property type="entry name" value="EF-hand_7"/>
    <property type="match status" value="1"/>
</dbReference>
<dbReference type="OrthoDB" id="26525at2759"/>
<gene>
    <name evidence="7" type="ORF">EUGRSUZ_B00519</name>
</gene>
<feature type="domain" description="EF-hand" evidence="6">
    <location>
        <begin position="148"/>
        <end position="183"/>
    </location>
</feature>
<dbReference type="SUPFAM" id="SSF47473">
    <property type="entry name" value="EF-hand"/>
    <property type="match status" value="1"/>
</dbReference>
<dbReference type="FunFam" id="1.10.238.10:FF:000003">
    <property type="entry name" value="Calmodulin A"/>
    <property type="match status" value="1"/>
</dbReference>
<protein>
    <recommendedName>
        <fullName evidence="6">EF-hand domain-containing protein</fullName>
    </recommendedName>
</protein>
<name>A0A059CZI0_EUCGR</name>
<dbReference type="OMA" id="ESCANQT"/>
<evidence type="ECO:0000259" key="6">
    <source>
        <dbReference type="PROSITE" id="PS50222"/>
    </source>
</evidence>
<dbReference type="Gene3D" id="1.10.238.10">
    <property type="entry name" value="EF-hand"/>
    <property type="match status" value="1"/>
</dbReference>
<keyword evidence="1" id="KW-0479">Metal-binding</keyword>
<feature type="transmembrane region" description="Helical" evidence="5">
    <location>
        <begin position="12"/>
        <end position="30"/>
    </location>
</feature>
<dbReference type="FunCoup" id="A0A059CZI0">
    <property type="interactions" value="59"/>
</dbReference>
<feature type="domain" description="EF-hand" evidence="6">
    <location>
        <begin position="185"/>
        <end position="220"/>
    </location>
</feature>
<sequence length="220" mass="24775">MEHDLDLLIDPVPLLGIVAFLVLLNSVILLQDYYSSLRCLVHLPWLLVVTRRGCCARNAEAAPDGPGDRCRPVHEPRIREPSLPEAPAPARSSRRVLQDEGAALSRGEVKMVMERLGIFGVAEDPDGEQLPERIGATEIARVFDEEEVSLEEVKEAFYVFDRNCDSFVDARELRDVLRALGFADLSEHQCGDLIRAFDENGDGLIDFREFTKLVQRSFRQ</sequence>
<accession>A0A059CZI0</accession>
<dbReference type="InParanoid" id="A0A059CZI0"/>
<dbReference type="PROSITE" id="PS00018">
    <property type="entry name" value="EF_HAND_1"/>
    <property type="match status" value="1"/>
</dbReference>
<dbReference type="InterPro" id="IPR011992">
    <property type="entry name" value="EF-hand-dom_pair"/>
</dbReference>
<evidence type="ECO:0000313" key="7">
    <source>
        <dbReference type="EMBL" id="KCW83624.1"/>
    </source>
</evidence>
<keyword evidence="2" id="KW-0677">Repeat</keyword>
<dbReference type="eggNOG" id="KOG0027">
    <property type="taxonomic scope" value="Eukaryota"/>
</dbReference>
<keyword evidence="5" id="KW-1133">Transmembrane helix</keyword>
<dbReference type="InterPro" id="IPR002048">
    <property type="entry name" value="EF_hand_dom"/>
</dbReference>
<dbReference type="InterPro" id="IPR018247">
    <property type="entry name" value="EF_Hand_1_Ca_BS"/>
</dbReference>
<evidence type="ECO:0000256" key="3">
    <source>
        <dbReference type="ARBA" id="ARBA00022837"/>
    </source>
</evidence>
<keyword evidence="5" id="KW-0812">Transmembrane</keyword>
<dbReference type="PROSITE" id="PS50222">
    <property type="entry name" value="EF_HAND_2"/>
    <property type="match status" value="2"/>
</dbReference>
<dbReference type="AlphaFoldDB" id="A0A059CZI0"/>
<evidence type="ECO:0000256" key="2">
    <source>
        <dbReference type="ARBA" id="ARBA00022737"/>
    </source>
</evidence>
<feature type="compositionally biased region" description="Basic and acidic residues" evidence="4">
    <location>
        <begin position="66"/>
        <end position="82"/>
    </location>
</feature>
<evidence type="ECO:0000256" key="4">
    <source>
        <dbReference type="SAM" id="MobiDB-lite"/>
    </source>
</evidence>
<keyword evidence="5" id="KW-0472">Membrane</keyword>
<dbReference type="KEGG" id="egr:104419848"/>
<evidence type="ECO:0000256" key="1">
    <source>
        <dbReference type="ARBA" id="ARBA00022723"/>
    </source>
</evidence>
<dbReference type="STRING" id="71139.A0A059CZI0"/>
<feature type="region of interest" description="Disordered" evidence="4">
    <location>
        <begin position="60"/>
        <end position="97"/>
    </location>
</feature>
<dbReference type="EMBL" id="KK198754">
    <property type="protein sequence ID" value="KCW83624.1"/>
    <property type="molecule type" value="Genomic_DNA"/>
</dbReference>
<dbReference type="SMART" id="SM00054">
    <property type="entry name" value="EFh"/>
    <property type="match status" value="2"/>
</dbReference>
<proteinExistence type="predicted"/>
<dbReference type="InterPro" id="IPR039647">
    <property type="entry name" value="EF_hand_pair_protein_CML-like"/>
</dbReference>
<dbReference type="PANTHER" id="PTHR10891">
    <property type="entry name" value="EF-HAND CALCIUM-BINDING DOMAIN CONTAINING PROTEIN"/>
    <property type="match status" value="1"/>
</dbReference>
<keyword evidence="3" id="KW-0106">Calcium</keyword>
<dbReference type="CDD" id="cd00051">
    <property type="entry name" value="EFh"/>
    <property type="match status" value="1"/>
</dbReference>
<dbReference type="Gramene" id="KCW83624">
    <property type="protein sequence ID" value="KCW83624"/>
    <property type="gene ID" value="EUGRSUZ_B00519"/>
</dbReference>